<comment type="caution">
    <text evidence="2">The sequence shown here is derived from an EMBL/GenBank/DDBJ whole genome shotgun (WGS) entry which is preliminary data.</text>
</comment>
<organism evidence="2">
    <name type="scientific">marine sediment metagenome</name>
    <dbReference type="NCBI Taxonomy" id="412755"/>
    <lineage>
        <taxon>unclassified sequences</taxon>
        <taxon>metagenomes</taxon>
        <taxon>ecological metagenomes</taxon>
    </lineage>
</organism>
<evidence type="ECO:0000256" key="1">
    <source>
        <dbReference type="SAM" id="Coils"/>
    </source>
</evidence>
<evidence type="ECO:0000313" key="2">
    <source>
        <dbReference type="EMBL" id="GAI13775.1"/>
    </source>
</evidence>
<feature type="coiled-coil region" evidence="1">
    <location>
        <begin position="23"/>
        <end position="57"/>
    </location>
</feature>
<keyword evidence="1" id="KW-0175">Coiled coil</keyword>
<proteinExistence type="predicted"/>
<dbReference type="EMBL" id="BARV01011926">
    <property type="protein sequence ID" value="GAI13775.1"/>
    <property type="molecule type" value="Genomic_DNA"/>
</dbReference>
<evidence type="ECO:0008006" key="3">
    <source>
        <dbReference type="Google" id="ProtNLM"/>
    </source>
</evidence>
<gene>
    <name evidence="2" type="ORF">S06H3_22350</name>
</gene>
<reference evidence="2" key="1">
    <citation type="journal article" date="2014" name="Front. Microbiol.">
        <title>High frequency of phylogenetically diverse reductive dehalogenase-homologous genes in deep subseafloor sedimentary metagenomes.</title>
        <authorList>
            <person name="Kawai M."/>
            <person name="Futagami T."/>
            <person name="Toyoda A."/>
            <person name="Takaki Y."/>
            <person name="Nishi S."/>
            <person name="Hori S."/>
            <person name="Arai W."/>
            <person name="Tsubouchi T."/>
            <person name="Morono Y."/>
            <person name="Uchiyama I."/>
            <person name="Ito T."/>
            <person name="Fujiyama A."/>
            <person name="Inagaki F."/>
            <person name="Takami H."/>
        </authorList>
    </citation>
    <scope>NUCLEOTIDE SEQUENCE</scope>
    <source>
        <strain evidence="2">Expedition CK06-06</strain>
    </source>
</reference>
<dbReference type="InterPro" id="IPR027417">
    <property type="entry name" value="P-loop_NTPase"/>
</dbReference>
<accession>X1MGF0</accession>
<dbReference type="AlphaFoldDB" id="X1MGF0"/>
<sequence length="228" mass="25938">SLANLEGKVTGIEEVKFSGEKEISSLSESQNKLEIEQKRLQEEKEKINQNLQEEETILGQKKGELSRIQTDLTQENINSNRLSLELNQINEKLTEEFNLSLDEALQTVSQAPIDTSEDYVRSIEKLKRSIETMGPVNLAAPEEYERLDERYKFLKSQEEDLIKSSEDLHKVIGKIDGTTRANFKKTFTSVRNNFQKVFTQLFEGGEADLILTNEADLLETGVDIVAQP</sequence>
<dbReference type="PANTHER" id="PTHR43977">
    <property type="entry name" value="STRUCTURAL MAINTENANCE OF CHROMOSOMES PROTEIN 3"/>
    <property type="match status" value="1"/>
</dbReference>
<name>X1MGF0_9ZZZZ</name>
<protein>
    <recommendedName>
        <fullName evidence="3">SMC hinge domain-containing protein</fullName>
    </recommendedName>
</protein>
<feature type="non-terminal residue" evidence="2">
    <location>
        <position position="228"/>
    </location>
</feature>
<dbReference type="Gene3D" id="3.40.50.300">
    <property type="entry name" value="P-loop containing nucleotide triphosphate hydrolases"/>
    <property type="match status" value="1"/>
</dbReference>
<feature type="non-terminal residue" evidence="2">
    <location>
        <position position="1"/>
    </location>
</feature>